<protein>
    <recommendedName>
        <fullName evidence="4">DUF1097 domain-containing protein</fullName>
    </recommendedName>
</protein>
<proteinExistence type="predicted"/>
<evidence type="ECO:0008006" key="4">
    <source>
        <dbReference type="Google" id="ProtNLM"/>
    </source>
</evidence>
<dbReference type="AlphaFoldDB" id="A0AA37IZ41"/>
<feature type="transmembrane region" description="Helical" evidence="1">
    <location>
        <begin position="56"/>
        <end position="75"/>
    </location>
</feature>
<feature type="transmembrane region" description="Helical" evidence="1">
    <location>
        <begin position="133"/>
        <end position="157"/>
    </location>
</feature>
<dbReference type="EMBL" id="BQKV01000027">
    <property type="protein sequence ID" value="GJN64221.1"/>
    <property type="molecule type" value="Genomic_DNA"/>
</dbReference>
<feature type="transmembrane region" description="Helical" evidence="1">
    <location>
        <begin position="81"/>
        <end position="103"/>
    </location>
</feature>
<organism evidence="2 3">
    <name type="scientific">Faecalibacterium gallinarum</name>
    <dbReference type="NCBI Taxonomy" id="2903556"/>
    <lineage>
        <taxon>Bacteria</taxon>
        <taxon>Bacillati</taxon>
        <taxon>Bacillota</taxon>
        <taxon>Clostridia</taxon>
        <taxon>Eubacteriales</taxon>
        <taxon>Oscillospiraceae</taxon>
        <taxon>Faecalibacterium</taxon>
    </lineage>
</organism>
<keyword evidence="1" id="KW-0812">Transmembrane</keyword>
<comment type="caution">
    <text evidence="2">The sequence shown here is derived from an EMBL/GenBank/DDBJ whole genome shotgun (WGS) entry which is preliminary data.</text>
</comment>
<name>A0AA37IZ41_9FIRM</name>
<dbReference type="RefSeq" id="WP_238316454.1">
    <property type="nucleotide sequence ID" value="NZ_BQKV01000027.1"/>
</dbReference>
<keyword evidence="1" id="KW-1133">Transmembrane helix</keyword>
<gene>
    <name evidence="2" type="ORF">JCM17207_08460</name>
</gene>
<keyword evidence="1" id="KW-0472">Membrane</keyword>
<feature type="transmembrane region" description="Helical" evidence="1">
    <location>
        <begin position="20"/>
        <end position="49"/>
    </location>
</feature>
<accession>A0AA37IZ41</accession>
<sequence length="173" mass="17873">MSIFQKPDRHHLIVTSAVLVWIFIVNVAAVALGIAGWPLFFVTIFFFALGADMKNIPSIFVGGTLGLVAALALYMGTFGLASSLGLLGAFSLSIAIVLSVIILGGTVCPVACNNIAFAYLTVATLNFEEITPAIIGSQLITFWVGGAIILGGSLVAAKLGGKLAAKLAKPAHE</sequence>
<dbReference type="Proteomes" id="UP001055185">
    <property type="component" value="Unassembled WGS sequence"/>
</dbReference>
<evidence type="ECO:0000313" key="2">
    <source>
        <dbReference type="EMBL" id="GJN64221.1"/>
    </source>
</evidence>
<keyword evidence="3" id="KW-1185">Reference proteome</keyword>
<reference evidence="2" key="1">
    <citation type="journal article" date="2022" name="Int. J. Syst. Evol. Microbiol.">
        <title>Genome-based, phenotypic and chemotaxonomic classification of Faecalibacterium strains: proposal of three novel species Faecalibacterium duncaniae sp. nov., Faecalibacterium hattorii sp. nov. and Faecalibacterium gallinarum sp. nov. .</title>
        <authorList>
            <person name="Sakamoto M."/>
            <person name="Sakurai N."/>
            <person name="Tanno H."/>
            <person name="Iino T."/>
            <person name="Ohkuma M."/>
            <person name="Endo A."/>
        </authorList>
    </citation>
    <scope>NUCLEOTIDE SEQUENCE</scope>
    <source>
        <strain evidence="2">JCM 17207</strain>
    </source>
</reference>
<evidence type="ECO:0000313" key="3">
    <source>
        <dbReference type="Proteomes" id="UP001055185"/>
    </source>
</evidence>
<evidence type="ECO:0000256" key="1">
    <source>
        <dbReference type="SAM" id="Phobius"/>
    </source>
</evidence>